<dbReference type="CDD" id="cd00431">
    <property type="entry name" value="cysteine_hydrolases"/>
    <property type="match status" value="1"/>
</dbReference>
<feature type="domain" description="Isochorismatase-like" evidence="2">
    <location>
        <begin position="4"/>
        <end position="161"/>
    </location>
</feature>
<dbReference type="PANTHER" id="PTHR43540">
    <property type="entry name" value="PEROXYUREIDOACRYLATE/UREIDOACRYLATE AMIDOHYDROLASE-RELATED"/>
    <property type="match status" value="1"/>
</dbReference>
<dbReference type="Pfam" id="PF00857">
    <property type="entry name" value="Isochorismatase"/>
    <property type="match status" value="1"/>
</dbReference>
<dbReference type="RefSeq" id="WP_237826051.1">
    <property type="nucleotide sequence ID" value="NZ_JAKLTQ010000023.1"/>
</dbReference>
<dbReference type="InterPro" id="IPR036380">
    <property type="entry name" value="Isochorismatase-like_sf"/>
</dbReference>
<keyword evidence="4" id="KW-1185">Reference proteome</keyword>
<protein>
    <submittedName>
        <fullName evidence="3">Cysteine hydrolase</fullName>
    </submittedName>
</protein>
<dbReference type="EMBL" id="JAKLTQ010000023">
    <property type="protein sequence ID" value="MCG2624309.1"/>
    <property type="molecule type" value="Genomic_DNA"/>
</dbReference>
<name>A0ABS9LCA8_9MICC</name>
<sequence>MGVAVLVIDMQKGYFENPELAGRQQHLVGQCNQLILQATGAGVPVLLVCTVHQRDKSTWTLNMLEDDQGFAFEGGETGELVPRLAASGLPKLAKTRDSAFMGTDLLMRLRNWGTDTLVLAGVSSHNCIAQTGADAFAHNFRVIYAKDAMASTNEEYADRMLAILCDEYRQELADSVTVKRCLAGGNTVQ</sequence>
<evidence type="ECO:0000313" key="3">
    <source>
        <dbReference type="EMBL" id="MCG2624309.1"/>
    </source>
</evidence>
<organism evidence="3 4">
    <name type="scientific">Arthrobacter hankyongi</name>
    <dbReference type="NCBI Taxonomy" id="2904801"/>
    <lineage>
        <taxon>Bacteria</taxon>
        <taxon>Bacillati</taxon>
        <taxon>Actinomycetota</taxon>
        <taxon>Actinomycetes</taxon>
        <taxon>Micrococcales</taxon>
        <taxon>Micrococcaceae</taxon>
        <taxon>Arthrobacter</taxon>
    </lineage>
</organism>
<dbReference type="PANTHER" id="PTHR43540:SF6">
    <property type="entry name" value="ISOCHORISMATASE-LIKE DOMAIN-CONTAINING PROTEIN"/>
    <property type="match status" value="1"/>
</dbReference>
<comment type="caution">
    <text evidence="3">The sequence shown here is derived from an EMBL/GenBank/DDBJ whole genome shotgun (WGS) entry which is preliminary data.</text>
</comment>
<accession>A0ABS9LCA8</accession>
<reference evidence="3" key="1">
    <citation type="submission" date="2022-01" db="EMBL/GenBank/DDBJ databases">
        <authorList>
            <person name="Jo J.-H."/>
            <person name="Im W.-T."/>
        </authorList>
    </citation>
    <scope>NUCLEOTIDE SEQUENCE</scope>
    <source>
        <strain evidence="3">I2-34</strain>
    </source>
</reference>
<dbReference type="GO" id="GO:0016787">
    <property type="term" value="F:hydrolase activity"/>
    <property type="evidence" value="ECO:0007669"/>
    <property type="project" value="UniProtKB-KW"/>
</dbReference>
<dbReference type="Proteomes" id="UP001165368">
    <property type="component" value="Unassembled WGS sequence"/>
</dbReference>
<evidence type="ECO:0000259" key="2">
    <source>
        <dbReference type="Pfam" id="PF00857"/>
    </source>
</evidence>
<dbReference type="Gene3D" id="3.40.50.850">
    <property type="entry name" value="Isochorismatase-like"/>
    <property type="match status" value="1"/>
</dbReference>
<dbReference type="InterPro" id="IPR050272">
    <property type="entry name" value="Isochorismatase-like_hydrls"/>
</dbReference>
<proteinExistence type="predicted"/>
<evidence type="ECO:0000256" key="1">
    <source>
        <dbReference type="ARBA" id="ARBA00022801"/>
    </source>
</evidence>
<dbReference type="SUPFAM" id="SSF52499">
    <property type="entry name" value="Isochorismatase-like hydrolases"/>
    <property type="match status" value="1"/>
</dbReference>
<gene>
    <name evidence="3" type="ORF">LVY72_20675</name>
</gene>
<evidence type="ECO:0000313" key="4">
    <source>
        <dbReference type="Proteomes" id="UP001165368"/>
    </source>
</evidence>
<keyword evidence="1 3" id="KW-0378">Hydrolase</keyword>
<dbReference type="InterPro" id="IPR000868">
    <property type="entry name" value="Isochorismatase-like_dom"/>
</dbReference>